<dbReference type="NCBIfam" id="NF004016">
    <property type="entry name" value="PRK05478.1"/>
    <property type="match status" value="1"/>
</dbReference>
<comment type="catalytic activity">
    <reaction evidence="1">
        <text>(2R,3S)-3-isopropylmalate = (2S)-2-isopropylmalate</text>
        <dbReference type="Rhea" id="RHEA:32287"/>
        <dbReference type="ChEBI" id="CHEBI:1178"/>
        <dbReference type="ChEBI" id="CHEBI:35121"/>
        <dbReference type="EC" id="4.2.1.33"/>
    </reaction>
</comment>
<protein>
    <recommendedName>
        <fullName evidence="6">3-isopropylmalate dehydratase</fullName>
        <ecNumber evidence="6">4.2.1.33</ecNumber>
    </recommendedName>
</protein>
<evidence type="ECO:0000256" key="10">
    <source>
        <dbReference type="ARBA" id="ARBA00022723"/>
    </source>
</evidence>
<accession>A0ABW1TUQ9</accession>
<gene>
    <name evidence="16" type="primary">leuC</name>
    <name evidence="16" type="ORF">ACFQND_08885</name>
</gene>
<evidence type="ECO:0000256" key="9">
    <source>
        <dbReference type="ARBA" id="ARBA00022605"/>
    </source>
</evidence>
<evidence type="ECO:0000256" key="13">
    <source>
        <dbReference type="ARBA" id="ARBA00023239"/>
    </source>
</evidence>
<keyword evidence="12" id="KW-0411">Iron-sulfur</keyword>
<evidence type="ECO:0000313" key="16">
    <source>
        <dbReference type="EMBL" id="MFC6281341.1"/>
    </source>
</evidence>
<keyword evidence="7" id="KW-0432">Leucine biosynthesis</keyword>
<keyword evidence="8" id="KW-0004">4Fe-4S</keyword>
<evidence type="ECO:0000256" key="4">
    <source>
        <dbReference type="ARBA" id="ARBA00004729"/>
    </source>
</evidence>
<dbReference type="InterPro" id="IPR033941">
    <property type="entry name" value="IPMI_cat"/>
</dbReference>
<keyword evidence="13 16" id="KW-0456">Lyase</keyword>
<evidence type="ECO:0000256" key="7">
    <source>
        <dbReference type="ARBA" id="ARBA00022430"/>
    </source>
</evidence>
<dbReference type="InterPro" id="IPR015931">
    <property type="entry name" value="Acnase/IPM_dHydase_lsu_aba_1/3"/>
</dbReference>
<evidence type="ECO:0000256" key="5">
    <source>
        <dbReference type="ARBA" id="ARBA00011271"/>
    </source>
</evidence>
<evidence type="ECO:0000256" key="14">
    <source>
        <dbReference type="ARBA" id="ARBA00023304"/>
    </source>
</evidence>
<keyword evidence="9" id="KW-0028">Amino-acid biosynthesis</keyword>
<comment type="caution">
    <text evidence="16">The sequence shown here is derived from an EMBL/GenBank/DDBJ whole genome shotgun (WGS) entry which is preliminary data.</text>
</comment>
<keyword evidence="14" id="KW-0100">Branched-chain amino acid biosynthesis</keyword>
<dbReference type="InterPro" id="IPR050067">
    <property type="entry name" value="IPM_dehydratase_rel_enz"/>
</dbReference>
<dbReference type="Proteomes" id="UP001596270">
    <property type="component" value="Unassembled WGS sequence"/>
</dbReference>
<comment type="pathway">
    <text evidence="4">Amino-acid biosynthesis; L-leucine biosynthesis; L-leucine from 3-methyl-2-oxobutanoate: step 2/4.</text>
</comment>
<dbReference type="SUPFAM" id="SSF53732">
    <property type="entry name" value="Aconitase iron-sulfur domain"/>
    <property type="match status" value="1"/>
</dbReference>
<comment type="cofactor">
    <cofactor evidence="2">
        <name>[4Fe-4S] cluster</name>
        <dbReference type="ChEBI" id="CHEBI:49883"/>
    </cofactor>
</comment>
<dbReference type="RefSeq" id="WP_371439013.1">
    <property type="nucleotide sequence ID" value="NZ_JBHSRS010000018.1"/>
</dbReference>
<dbReference type="InterPro" id="IPR018136">
    <property type="entry name" value="Aconitase_4Fe-4S_BS"/>
</dbReference>
<dbReference type="Pfam" id="PF00330">
    <property type="entry name" value="Aconitase"/>
    <property type="match status" value="1"/>
</dbReference>
<keyword evidence="10" id="KW-0479">Metal-binding</keyword>
<dbReference type="InterPro" id="IPR036008">
    <property type="entry name" value="Aconitase_4Fe-4S_dom"/>
</dbReference>
<dbReference type="GO" id="GO:0003861">
    <property type="term" value="F:3-isopropylmalate dehydratase activity"/>
    <property type="evidence" value="ECO:0007669"/>
    <property type="project" value="UniProtKB-EC"/>
</dbReference>
<evidence type="ECO:0000313" key="17">
    <source>
        <dbReference type="Proteomes" id="UP001596270"/>
    </source>
</evidence>
<evidence type="ECO:0000256" key="3">
    <source>
        <dbReference type="ARBA" id="ARBA00002695"/>
    </source>
</evidence>
<dbReference type="PROSITE" id="PS01244">
    <property type="entry name" value="ACONITASE_2"/>
    <property type="match status" value="1"/>
</dbReference>
<evidence type="ECO:0000259" key="15">
    <source>
        <dbReference type="Pfam" id="PF00330"/>
    </source>
</evidence>
<keyword evidence="17" id="KW-1185">Reference proteome</keyword>
<name>A0ABW1TUQ9_9BURK</name>
<dbReference type="PRINTS" id="PR00415">
    <property type="entry name" value="ACONITASE"/>
</dbReference>
<evidence type="ECO:0000256" key="12">
    <source>
        <dbReference type="ARBA" id="ARBA00023014"/>
    </source>
</evidence>
<proteinExistence type="predicted"/>
<keyword evidence="11" id="KW-0408">Iron</keyword>
<evidence type="ECO:0000256" key="6">
    <source>
        <dbReference type="ARBA" id="ARBA00011998"/>
    </source>
</evidence>
<dbReference type="NCBIfam" id="TIGR00170">
    <property type="entry name" value="leuC"/>
    <property type="match status" value="1"/>
</dbReference>
<evidence type="ECO:0000256" key="11">
    <source>
        <dbReference type="ARBA" id="ARBA00023004"/>
    </source>
</evidence>
<dbReference type="PANTHER" id="PTHR43822:SF9">
    <property type="entry name" value="3-ISOPROPYLMALATE DEHYDRATASE"/>
    <property type="match status" value="1"/>
</dbReference>
<comment type="subunit">
    <text evidence="5">Heterodimer of LeuC and LeuD.</text>
</comment>
<evidence type="ECO:0000256" key="2">
    <source>
        <dbReference type="ARBA" id="ARBA00001966"/>
    </source>
</evidence>
<dbReference type="EMBL" id="JBHSRS010000018">
    <property type="protein sequence ID" value="MFC6281341.1"/>
    <property type="molecule type" value="Genomic_DNA"/>
</dbReference>
<reference evidence="17" key="1">
    <citation type="journal article" date="2019" name="Int. J. Syst. Evol. Microbiol.">
        <title>The Global Catalogue of Microorganisms (GCM) 10K type strain sequencing project: providing services to taxonomists for standard genome sequencing and annotation.</title>
        <authorList>
            <consortium name="The Broad Institute Genomics Platform"/>
            <consortium name="The Broad Institute Genome Sequencing Center for Infectious Disease"/>
            <person name="Wu L."/>
            <person name="Ma J."/>
        </authorList>
    </citation>
    <scope>NUCLEOTIDE SEQUENCE [LARGE SCALE GENOMIC DNA]</scope>
    <source>
        <strain evidence="17">CCUG 39402</strain>
    </source>
</reference>
<dbReference type="PANTHER" id="PTHR43822">
    <property type="entry name" value="HOMOACONITASE, MITOCHONDRIAL-RELATED"/>
    <property type="match status" value="1"/>
</dbReference>
<organism evidence="16 17">
    <name type="scientific">Polaromonas aquatica</name>
    <dbReference type="NCBI Taxonomy" id="332657"/>
    <lineage>
        <taxon>Bacteria</taxon>
        <taxon>Pseudomonadati</taxon>
        <taxon>Pseudomonadota</taxon>
        <taxon>Betaproteobacteria</taxon>
        <taxon>Burkholderiales</taxon>
        <taxon>Comamonadaceae</taxon>
        <taxon>Polaromonas</taxon>
    </lineage>
</organism>
<evidence type="ECO:0000256" key="8">
    <source>
        <dbReference type="ARBA" id="ARBA00022485"/>
    </source>
</evidence>
<feature type="domain" description="Aconitase/3-isopropylmalate dehydratase large subunit alpha/beta/alpha" evidence="15">
    <location>
        <begin position="14"/>
        <end position="462"/>
    </location>
</feature>
<evidence type="ECO:0000256" key="1">
    <source>
        <dbReference type="ARBA" id="ARBA00000491"/>
    </source>
</evidence>
<dbReference type="InterPro" id="IPR001030">
    <property type="entry name" value="Acoase/IPM_deHydtase_lsu_aba"/>
</dbReference>
<dbReference type="InterPro" id="IPR004430">
    <property type="entry name" value="3-IsopropMal_deHydase_lsu"/>
</dbReference>
<dbReference type="NCBIfam" id="NF009116">
    <property type="entry name" value="PRK12466.1"/>
    <property type="match status" value="1"/>
</dbReference>
<dbReference type="PROSITE" id="PS00450">
    <property type="entry name" value="ACONITASE_1"/>
    <property type="match status" value="1"/>
</dbReference>
<dbReference type="Gene3D" id="3.30.499.10">
    <property type="entry name" value="Aconitase, domain 3"/>
    <property type="match status" value="2"/>
</dbReference>
<dbReference type="CDD" id="cd01583">
    <property type="entry name" value="IPMI"/>
    <property type="match status" value="1"/>
</dbReference>
<dbReference type="EC" id="4.2.1.33" evidence="6"/>
<sequence>MAQPASQHARTLFDKLWASHQIARLDDGRSLIQIDRHLLHDLSSPQAFSGLRQAGRTVRHPEKTVAIADHIVSTDVDRSDATVPGGTEMILALRRNAQEFGIRHFDIGHPDQGIVHVVAPEQGLVQPGMTLVCGDSHTCTLGALGAWAWGIGTSEVEHVLATQTLAMQRPQSMRLTLDGTLAEGLTAKDLALHVIRSIGVRGASVGFLELAGPLVTALEMEARFTLCNMMIEAGARAACIAPDEVTLAYMAAHGRQIPKLDEALQAWRQLYSDPGSRYDTELKLDINLQSPQLTWGTNPGQVIGLGESLPAPDTSTSDSERAVLAKAYAYMGLRPGQRLEGLAIDRVFIGSCTNGRLSDLIAAARVARGRKVAASVRAMVVPGSMTVRREAKAMGLDKVFLDAGFEWRNSGCSMCVGMNADQVAAGERCVATSNRNFEGRQGPGARTHLASPASAAAAAIAGVIVDHRTLES</sequence>
<comment type="function">
    <text evidence="3">Catalyzes the isomerization between 2-isopropylmalate and 3-isopropylmalate, via the formation of 2-isopropylmaleate.</text>
</comment>